<name>A0AAE0KKB5_9PEZI</name>
<comment type="caution">
    <text evidence="1">The sequence shown here is derived from an EMBL/GenBank/DDBJ whole genome shotgun (WGS) entry which is preliminary data.</text>
</comment>
<organism evidence="1 2">
    <name type="scientific">Podospora didyma</name>
    <dbReference type="NCBI Taxonomy" id="330526"/>
    <lineage>
        <taxon>Eukaryota</taxon>
        <taxon>Fungi</taxon>
        <taxon>Dikarya</taxon>
        <taxon>Ascomycota</taxon>
        <taxon>Pezizomycotina</taxon>
        <taxon>Sordariomycetes</taxon>
        <taxon>Sordariomycetidae</taxon>
        <taxon>Sordariales</taxon>
        <taxon>Podosporaceae</taxon>
        <taxon>Podospora</taxon>
    </lineage>
</organism>
<gene>
    <name evidence="1" type="ORF">B0H63DRAFT_218904</name>
</gene>
<proteinExistence type="predicted"/>
<protein>
    <submittedName>
        <fullName evidence="1">Uncharacterized protein</fullName>
    </submittedName>
</protein>
<sequence length="337" mass="38481">MSTPDLDQAVEIRKSRIDTLDADHRDPILQAISNILSTEIAEVTYAQVVDGLPLASAVNDAYYLTENDHPVLGHKELCPGVLEQTRSFRAAFNPTALLFDAGLLLAYHAASPGSRAFKTRFIEIIAVAIHQIAVLLFKQDTSRHKDGGIVSWIPPEEPDHDWWFTLHPDGPLPSLFAHSWFTNFAHYPEGVADMVGYWAEARILGGVVTFDRQSPESDDVYFHPDRSHVTYRICLLLDSQKQDLLSFLLSESVDPSAPVPIPIRPGRENDKRVDSEESIALTGIYRDIWERKTRPDEFGDERAFNYNESNLNFTSMRDWAEARNRWRTRWQRYNNED</sequence>
<dbReference type="AlphaFoldDB" id="A0AAE0KKB5"/>
<dbReference type="EMBL" id="JAULSW010000006">
    <property type="protein sequence ID" value="KAK3377450.1"/>
    <property type="molecule type" value="Genomic_DNA"/>
</dbReference>
<keyword evidence="2" id="KW-1185">Reference proteome</keyword>
<dbReference type="Proteomes" id="UP001285441">
    <property type="component" value="Unassembled WGS sequence"/>
</dbReference>
<reference evidence="1" key="1">
    <citation type="journal article" date="2023" name="Mol. Phylogenet. Evol.">
        <title>Genome-scale phylogeny and comparative genomics of the fungal order Sordariales.</title>
        <authorList>
            <person name="Hensen N."/>
            <person name="Bonometti L."/>
            <person name="Westerberg I."/>
            <person name="Brannstrom I.O."/>
            <person name="Guillou S."/>
            <person name="Cros-Aarteil S."/>
            <person name="Calhoun S."/>
            <person name="Haridas S."/>
            <person name="Kuo A."/>
            <person name="Mondo S."/>
            <person name="Pangilinan J."/>
            <person name="Riley R."/>
            <person name="LaButti K."/>
            <person name="Andreopoulos B."/>
            <person name="Lipzen A."/>
            <person name="Chen C."/>
            <person name="Yan M."/>
            <person name="Daum C."/>
            <person name="Ng V."/>
            <person name="Clum A."/>
            <person name="Steindorff A."/>
            <person name="Ohm R.A."/>
            <person name="Martin F."/>
            <person name="Silar P."/>
            <person name="Natvig D.O."/>
            <person name="Lalanne C."/>
            <person name="Gautier V."/>
            <person name="Ament-Velasquez S.L."/>
            <person name="Kruys A."/>
            <person name="Hutchinson M.I."/>
            <person name="Powell A.J."/>
            <person name="Barry K."/>
            <person name="Miller A.N."/>
            <person name="Grigoriev I.V."/>
            <person name="Debuchy R."/>
            <person name="Gladieux P."/>
            <person name="Hiltunen Thoren M."/>
            <person name="Johannesson H."/>
        </authorList>
    </citation>
    <scope>NUCLEOTIDE SEQUENCE</scope>
    <source>
        <strain evidence="1">CBS 232.78</strain>
    </source>
</reference>
<accession>A0AAE0KKB5</accession>
<reference evidence="1" key="2">
    <citation type="submission" date="2023-06" db="EMBL/GenBank/DDBJ databases">
        <authorList>
            <consortium name="Lawrence Berkeley National Laboratory"/>
            <person name="Haridas S."/>
            <person name="Hensen N."/>
            <person name="Bonometti L."/>
            <person name="Westerberg I."/>
            <person name="Brannstrom I.O."/>
            <person name="Guillou S."/>
            <person name="Cros-Aarteil S."/>
            <person name="Calhoun S."/>
            <person name="Kuo A."/>
            <person name="Mondo S."/>
            <person name="Pangilinan J."/>
            <person name="Riley R."/>
            <person name="LaButti K."/>
            <person name="Andreopoulos B."/>
            <person name="Lipzen A."/>
            <person name="Chen C."/>
            <person name="Yanf M."/>
            <person name="Daum C."/>
            <person name="Ng V."/>
            <person name="Clum A."/>
            <person name="Steindorff A."/>
            <person name="Ohm R."/>
            <person name="Martin F."/>
            <person name="Silar P."/>
            <person name="Natvig D."/>
            <person name="Lalanne C."/>
            <person name="Gautier V."/>
            <person name="Ament-velasquez S.L."/>
            <person name="Kruys A."/>
            <person name="Hutchinson M.I."/>
            <person name="Powell A.J."/>
            <person name="Barry K."/>
            <person name="Miller A.N."/>
            <person name="Grigoriev I.V."/>
            <person name="Debuchy R."/>
            <person name="Gladieux P."/>
            <person name="Thoren M.H."/>
            <person name="Johannesson H."/>
        </authorList>
    </citation>
    <scope>NUCLEOTIDE SEQUENCE</scope>
    <source>
        <strain evidence="1">CBS 232.78</strain>
    </source>
</reference>
<evidence type="ECO:0000313" key="1">
    <source>
        <dbReference type="EMBL" id="KAK3377450.1"/>
    </source>
</evidence>
<evidence type="ECO:0000313" key="2">
    <source>
        <dbReference type="Proteomes" id="UP001285441"/>
    </source>
</evidence>